<evidence type="ECO:0000313" key="1">
    <source>
        <dbReference type="EMBL" id="KJY51436.1"/>
    </source>
</evidence>
<dbReference type="InterPro" id="IPR001387">
    <property type="entry name" value="Cro/C1-type_HTH"/>
</dbReference>
<dbReference type="Proteomes" id="UP000248128">
    <property type="component" value="Unassembled WGS sequence"/>
</dbReference>
<sequence>MTRIFAASTRSKADFQALRDLVGLNQVDVADALGVSPITVRKWEDPKAFAMPKQAAWHFLEDVLDFIEHKSADLAGHAYKAAQRARDAGKEPEPVLLVYWRTREDWDNSPIGQSNEIPVIGNYWKVENAITRTTALRLAKDATPFSVVYAQPRP</sequence>
<dbReference type="PATRIC" id="fig|1684.4.peg.769"/>
<evidence type="ECO:0000313" key="2">
    <source>
        <dbReference type="EMBL" id="PXY88289.1"/>
    </source>
</evidence>
<accession>A0A0F4L1I3</accession>
<proteinExistence type="predicted"/>
<dbReference type="RefSeq" id="WP_045924386.1">
    <property type="nucleotide sequence ID" value="NZ_QGLK01000003.1"/>
</dbReference>
<dbReference type="CDD" id="cd00093">
    <property type="entry name" value="HTH_XRE"/>
    <property type="match status" value="1"/>
</dbReference>
<reference evidence="1 3" key="1">
    <citation type="submission" date="2014-12" db="EMBL/GenBank/DDBJ databases">
        <title>Comparative genomics of the lactic acid bacteria isolated from the honey bee gut.</title>
        <authorList>
            <person name="Ellegaard K.M."/>
            <person name="Tamarit D."/>
            <person name="Javelind E."/>
            <person name="Olofsson T."/>
            <person name="Andersson S.G."/>
            <person name="Vasquez A."/>
        </authorList>
    </citation>
    <scope>NUCLEOTIDE SEQUENCE [LARGE SCALE GENOMIC DNA]</scope>
    <source>
        <strain evidence="1 3">Bin2</strain>
    </source>
</reference>
<reference evidence="2 4" key="2">
    <citation type="submission" date="2018-05" db="EMBL/GenBank/DDBJ databases">
        <title>Reference genomes for bee gut microbiota database.</title>
        <authorList>
            <person name="Ellegaard K.M."/>
        </authorList>
    </citation>
    <scope>NUCLEOTIDE SEQUENCE [LARGE SCALE GENOMIC DNA]</scope>
    <source>
        <strain evidence="2 4">ESL0199</strain>
    </source>
</reference>
<dbReference type="EMBL" id="QGLK01000003">
    <property type="protein sequence ID" value="PXY88289.1"/>
    <property type="molecule type" value="Genomic_DNA"/>
</dbReference>
<name>A0A0F4L1I3_9BIFI</name>
<dbReference type="AlphaFoldDB" id="A0A0F4L1I3"/>
<dbReference type="SUPFAM" id="SSF47413">
    <property type="entry name" value="lambda repressor-like DNA-binding domains"/>
    <property type="match status" value="1"/>
</dbReference>
<dbReference type="InterPro" id="IPR010982">
    <property type="entry name" value="Lambda_DNA-bd_dom_sf"/>
</dbReference>
<evidence type="ECO:0000313" key="4">
    <source>
        <dbReference type="Proteomes" id="UP000248128"/>
    </source>
</evidence>
<gene>
    <name evidence="2" type="ORF">DKK74_03710</name>
    <name evidence="1" type="ORF">JF69_07140</name>
</gene>
<comment type="caution">
    <text evidence="1">The sequence shown here is derived from an EMBL/GenBank/DDBJ whole genome shotgun (WGS) entry which is preliminary data.</text>
</comment>
<dbReference type="EMBL" id="JWME01000009">
    <property type="protein sequence ID" value="KJY51436.1"/>
    <property type="molecule type" value="Genomic_DNA"/>
</dbReference>
<dbReference type="Gene3D" id="1.10.260.40">
    <property type="entry name" value="lambda repressor-like DNA-binding domains"/>
    <property type="match status" value="1"/>
</dbReference>
<dbReference type="GO" id="GO:0003677">
    <property type="term" value="F:DNA binding"/>
    <property type="evidence" value="ECO:0007669"/>
    <property type="project" value="InterPro"/>
</dbReference>
<dbReference type="OrthoDB" id="3234210at2"/>
<dbReference type="Proteomes" id="UP000033648">
    <property type="component" value="Unassembled WGS sequence"/>
</dbReference>
<organism evidence="1 3">
    <name type="scientific">Bifidobacterium asteroides</name>
    <dbReference type="NCBI Taxonomy" id="1684"/>
    <lineage>
        <taxon>Bacteria</taxon>
        <taxon>Bacillati</taxon>
        <taxon>Actinomycetota</taxon>
        <taxon>Actinomycetes</taxon>
        <taxon>Bifidobacteriales</taxon>
        <taxon>Bifidobacteriaceae</taxon>
        <taxon>Bifidobacterium</taxon>
    </lineage>
</organism>
<evidence type="ECO:0000313" key="3">
    <source>
        <dbReference type="Proteomes" id="UP000033648"/>
    </source>
</evidence>
<protein>
    <submittedName>
        <fullName evidence="2">XRE family transcriptional regulator</fullName>
    </submittedName>
</protein>